<keyword evidence="2" id="KW-0812">Transmembrane</keyword>
<keyword evidence="2" id="KW-1133">Transmembrane helix</keyword>
<dbReference type="InterPro" id="IPR040911">
    <property type="entry name" value="Exostosin_GT47"/>
</dbReference>
<feature type="domain" description="Exostosin GT47" evidence="3">
    <location>
        <begin position="217"/>
        <end position="332"/>
    </location>
</feature>
<evidence type="ECO:0000313" key="5">
    <source>
        <dbReference type="Proteomes" id="UP000179807"/>
    </source>
</evidence>
<accession>A0A1J4J8F1</accession>
<organism evidence="4 5">
    <name type="scientific">Tritrichomonas foetus</name>
    <dbReference type="NCBI Taxonomy" id="1144522"/>
    <lineage>
        <taxon>Eukaryota</taxon>
        <taxon>Metamonada</taxon>
        <taxon>Parabasalia</taxon>
        <taxon>Tritrichomonadida</taxon>
        <taxon>Tritrichomonadidae</taxon>
        <taxon>Tritrichomonas</taxon>
    </lineage>
</organism>
<keyword evidence="2" id="KW-0472">Membrane</keyword>
<dbReference type="RefSeq" id="XP_068348106.1">
    <property type="nucleotide sequence ID" value="XM_068512276.1"/>
</dbReference>
<comment type="similarity">
    <text evidence="1">Belongs to the glycosyltransferase 47 family.</text>
</comment>
<sequence length="383" mass="45214">MEFTLFKNTIKRRKEGDIGLKLMIMFTLVFGLFQSLLFFDQYTNFRDPDVIQIKNAQKLIKSALKCMNESTEIVLDQDYYHSLKEREDHFNRLHYLLNLILPSSAVEVANQSQGETAEDYWYSHYYTADMSTFGPFVPVFIPWRRIALMKGVDYHQLVEWIFYILNKNYLYITVTDLPCGLLNTTNYSKPNLFIVSANGQGHMAFPLTTTDNPPLEIRSQPKYKVIFRDDNKTHPTRQKVIAAYQKHFGTKFIIADPEDFVRLSKKSEFVLCPRGFSRNTYHLTETILMGHIPIIFYNDIKWLPYSEKLDYSKFSFVFNEKEISKSIKVIEKVSRNQIIGMRQNVMKVRNYFTREKAFNELEKFMQQGFKETLLSCSKMMKSR</sequence>
<gene>
    <name evidence="4" type="ORF">TRFO_38830</name>
</gene>
<dbReference type="Proteomes" id="UP000179807">
    <property type="component" value="Unassembled WGS sequence"/>
</dbReference>
<dbReference type="PANTHER" id="PTHR11062">
    <property type="entry name" value="EXOSTOSIN HEPARAN SULFATE GLYCOSYLTRANSFERASE -RELATED"/>
    <property type="match status" value="1"/>
</dbReference>
<dbReference type="GeneID" id="94846980"/>
<dbReference type="EMBL" id="MLAK01001274">
    <property type="protein sequence ID" value="OHS94969.1"/>
    <property type="molecule type" value="Genomic_DNA"/>
</dbReference>
<feature type="transmembrane region" description="Helical" evidence="2">
    <location>
        <begin position="20"/>
        <end position="39"/>
    </location>
</feature>
<evidence type="ECO:0000313" key="4">
    <source>
        <dbReference type="EMBL" id="OHS94969.1"/>
    </source>
</evidence>
<dbReference type="GO" id="GO:0016757">
    <property type="term" value="F:glycosyltransferase activity"/>
    <property type="evidence" value="ECO:0007669"/>
    <property type="project" value="InterPro"/>
</dbReference>
<dbReference type="InterPro" id="IPR004263">
    <property type="entry name" value="Exostosin"/>
</dbReference>
<dbReference type="AlphaFoldDB" id="A0A1J4J8F1"/>
<proteinExistence type="inferred from homology"/>
<evidence type="ECO:0000256" key="1">
    <source>
        <dbReference type="ARBA" id="ARBA00010271"/>
    </source>
</evidence>
<name>A0A1J4J8F1_9EUKA</name>
<dbReference type="VEuPathDB" id="TrichDB:TRFO_38830"/>
<protein>
    <recommendedName>
        <fullName evidence="3">Exostosin GT47 domain-containing protein</fullName>
    </recommendedName>
</protein>
<dbReference type="Pfam" id="PF03016">
    <property type="entry name" value="Exostosin_GT47"/>
    <property type="match status" value="1"/>
</dbReference>
<dbReference type="OrthoDB" id="1924787at2759"/>
<evidence type="ECO:0000256" key="2">
    <source>
        <dbReference type="SAM" id="Phobius"/>
    </source>
</evidence>
<comment type="caution">
    <text evidence="4">The sequence shown here is derived from an EMBL/GenBank/DDBJ whole genome shotgun (WGS) entry which is preliminary data.</text>
</comment>
<evidence type="ECO:0000259" key="3">
    <source>
        <dbReference type="Pfam" id="PF03016"/>
    </source>
</evidence>
<keyword evidence="5" id="KW-1185">Reference proteome</keyword>
<reference evidence="4" key="1">
    <citation type="submission" date="2016-10" db="EMBL/GenBank/DDBJ databases">
        <authorList>
            <person name="Benchimol M."/>
            <person name="Almeida L.G."/>
            <person name="Vasconcelos A.T."/>
            <person name="Perreira-Neves A."/>
            <person name="Rosa I.A."/>
            <person name="Tasca T."/>
            <person name="Bogo M.R."/>
            <person name="de Souza W."/>
        </authorList>
    </citation>
    <scope>NUCLEOTIDE SEQUENCE [LARGE SCALE GENOMIC DNA]</scope>
    <source>
        <strain evidence="4">K</strain>
    </source>
</reference>